<keyword evidence="2" id="KW-0342">GTP-binding</keyword>
<proteinExistence type="predicted"/>
<organism evidence="3 4">
    <name type="scientific">Cytospora paraplurivora</name>
    <dbReference type="NCBI Taxonomy" id="2898453"/>
    <lineage>
        <taxon>Eukaryota</taxon>
        <taxon>Fungi</taxon>
        <taxon>Dikarya</taxon>
        <taxon>Ascomycota</taxon>
        <taxon>Pezizomycotina</taxon>
        <taxon>Sordariomycetes</taxon>
        <taxon>Sordariomycetidae</taxon>
        <taxon>Diaporthales</taxon>
        <taxon>Cytosporaceae</taxon>
        <taxon>Cytospora</taxon>
    </lineage>
</organism>
<protein>
    <submittedName>
        <fullName evidence="3">Uncharacterized protein</fullName>
    </submittedName>
</protein>
<dbReference type="GO" id="GO:0003924">
    <property type="term" value="F:GTPase activity"/>
    <property type="evidence" value="ECO:0007669"/>
    <property type="project" value="InterPro"/>
</dbReference>
<dbReference type="SMART" id="SM00174">
    <property type="entry name" value="RHO"/>
    <property type="match status" value="1"/>
</dbReference>
<dbReference type="AlphaFoldDB" id="A0AAN9UKV7"/>
<dbReference type="EMBL" id="JAJSPL020000001">
    <property type="protein sequence ID" value="KAK7749880.1"/>
    <property type="molecule type" value="Genomic_DNA"/>
</dbReference>
<dbReference type="FunFam" id="3.40.50.300:FF:001447">
    <property type="entry name" value="Ras-related protein Rab-1B"/>
    <property type="match status" value="1"/>
</dbReference>
<dbReference type="SUPFAM" id="SSF52540">
    <property type="entry name" value="P-loop containing nucleoside triphosphate hydrolases"/>
    <property type="match status" value="1"/>
</dbReference>
<evidence type="ECO:0000313" key="4">
    <source>
        <dbReference type="Proteomes" id="UP001320245"/>
    </source>
</evidence>
<accession>A0AAN9UKV7</accession>
<gene>
    <name evidence="3" type="ORF">SLS53_000462</name>
</gene>
<dbReference type="Gene3D" id="3.40.50.300">
    <property type="entry name" value="P-loop containing nucleotide triphosphate hydrolases"/>
    <property type="match status" value="1"/>
</dbReference>
<keyword evidence="1" id="KW-0547">Nucleotide-binding</keyword>
<dbReference type="PROSITE" id="PS51421">
    <property type="entry name" value="RAS"/>
    <property type="match status" value="1"/>
</dbReference>
<dbReference type="PANTHER" id="PTHR47977">
    <property type="entry name" value="RAS-RELATED PROTEIN RAB"/>
    <property type="match status" value="1"/>
</dbReference>
<sequence>MTAGQERFRTLSTSYYRGAHGVILVYDASSRTSFSSMERWFDEVEMNTVPGVALYLVGTKIDRPRAVPTEEGRALAEAHGAGFCEVSAKTSDNVREPFVEVVDLVVADPALLREADRGREGTVSVDGVASGGACSC</sequence>
<keyword evidence="4" id="KW-1185">Reference proteome</keyword>
<dbReference type="InterPro" id="IPR001806">
    <property type="entry name" value="Small_GTPase"/>
</dbReference>
<comment type="caution">
    <text evidence="3">The sequence shown here is derived from an EMBL/GenBank/DDBJ whole genome shotgun (WGS) entry which is preliminary data.</text>
</comment>
<dbReference type="PROSITE" id="PS51419">
    <property type="entry name" value="RAB"/>
    <property type="match status" value="1"/>
</dbReference>
<evidence type="ECO:0000256" key="1">
    <source>
        <dbReference type="ARBA" id="ARBA00022741"/>
    </source>
</evidence>
<dbReference type="PRINTS" id="PR00449">
    <property type="entry name" value="RASTRNSFRMNG"/>
</dbReference>
<dbReference type="CDD" id="cd00154">
    <property type="entry name" value="Rab"/>
    <property type="match status" value="1"/>
</dbReference>
<reference evidence="3 4" key="1">
    <citation type="journal article" date="2023" name="PLoS ONE">
        <title>Cytospora paraplurivora sp. nov. isolated from orchards with fruit tree decline syndrome in Ontario, Canada.</title>
        <authorList>
            <person name="Ilyukhin E."/>
            <person name="Nguyen H.D.T."/>
            <person name="Castle A.J."/>
            <person name="Ellouze W."/>
        </authorList>
    </citation>
    <scope>NUCLEOTIDE SEQUENCE [LARGE SCALE GENOMIC DNA]</scope>
    <source>
        <strain evidence="3 4">FDS-564</strain>
    </source>
</reference>
<evidence type="ECO:0000313" key="3">
    <source>
        <dbReference type="EMBL" id="KAK7749880.1"/>
    </source>
</evidence>
<dbReference type="InterPro" id="IPR027417">
    <property type="entry name" value="P-loop_NTPase"/>
</dbReference>
<dbReference type="InterPro" id="IPR050227">
    <property type="entry name" value="Rab"/>
</dbReference>
<dbReference type="SMART" id="SM00175">
    <property type="entry name" value="RAB"/>
    <property type="match status" value="1"/>
</dbReference>
<name>A0AAN9UKV7_9PEZI</name>
<dbReference type="GO" id="GO:0005525">
    <property type="term" value="F:GTP binding"/>
    <property type="evidence" value="ECO:0007669"/>
    <property type="project" value="UniProtKB-KW"/>
</dbReference>
<evidence type="ECO:0000256" key="2">
    <source>
        <dbReference type="ARBA" id="ARBA00023134"/>
    </source>
</evidence>
<dbReference type="Pfam" id="PF00071">
    <property type="entry name" value="Ras"/>
    <property type="match status" value="1"/>
</dbReference>
<dbReference type="Proteomes" id="UP001320245">
    <property type="component" value="Unassembled WGS sequence"/>
</dbReference>
<dbReference type="SMART" id="SM00173">
    <property type="entry name" value="RAS"/>
    <property type="match status" value="1"/>
</dbReference>